<dbReference type="PROSITE" id="PS00678">
    <property type="entry name" value="WD_REPEATS_1"/>
    <property type="match status" value="4"/>
</dbReference>
<dbReference type="GO" id="GO:0005524">
    <property type="term" value="F:ATP binding"/>
    <property type="evidence" value="ECO:0007669"/>
    <property type="project" value="InterPro"/>
</dbReference>
<dbReference type="InterPro" id="IPR020472">
    <property type="entry name" value="WD40_PAC1"/>
</dbReference>
<dbReference type="GO" id="GO:1990234">
    <property type="term" value="C:transferase complex"/>
    <property type="evidence" value="ECO:0007669"/>
    <property type="project" value="UniProtKB-ARBA"/>
</dbReference>
<dbReference type="InterPro" id="IPR019775">
    <property type="entry name" value="WD40_repeat_CS"/>
</dbReference>
<feature type="repeat" description="WD" evidence="3">
    <location>
        <begin position="69"/>
        <end position="110"/>
    </location>
</feature>
<dbReference type="CDD" id="cd00200">
    <property type="entry name" value="WD40"/>
    <property type="match status" value="1"/>
</dbReference>
<dbReference type="Gene3D" id="1.10.510.10">
    <property type="entry name" value="Transferase(Phosphotransferase) domain 1"/>
    <property type="match status" value="1"/>
</dbReference>
<protein>
    <recommendedName>
        <fullName evidence="4">Protein kinase domain-containing protein</fullName>
    </recommendedName>
</protein>
<evidence type="ECO:0000313" key="5">
    <source>
        <dbReference type="EMBL" id="CAE7117881.1"/>
    </source>
</evidence>
<dbReference type="PANTHER" id="PTHR22847:SF637">
    <property type="entry name" value="WD REPEAT DOMAIN 5B"/>
    <property type="match status" value="1"/>
</dbReference>
<dbReference type="InterPro" id="IPR015943">
    <property type="entry name" value="WD40/YVTN_repeat-like_dom_sf"/>
</dbReference>
<evidence type="ECO:0000259" key="4">
    <source>
        <dbReference type="PROSITE" id="PS50011"/>
    </source>
</evidence>
<feature type="repeat" description="WD" evidence="3">
    <location>
        <begin position="1"/>
        <end position="19"/>
    </location>
</feature>
<organism evidence="5 6">
    <name type="scientific">Rhizoctonia solani</name>
    <dbReference type="NCBI Taxonomy" id="456999"/>
    <lineage>
        <taxon>Eukaryota</taxon>
        <taxon>Fungi</taxon>
        <taxon>Dikarya</taxon>
        <taxon>Basidiomycota</taxon>
        <taxon>Agaricomycotina</taxon>
        <taxon>Agaricomycetes</taxon>
        <taxon>Cantharellales</taxon>
        <taxon>Ceratobasidiaceae</taxon>
        <taxon>Rhizoctonia</taxon>
    </lineage>
</organism>
<dbReference type="InterPro" id="IPR001680">
    <property type="entry name" value="WD40_rpt"/>
</dbReference>
<dbReference type="SUPFAM" id="SSF50978">
    <property type="entry name" value="WD40 repeat-like"/>
    <property type="match status" value="1"/>
</dbReference>
<proteinExistence type="predicted"/>
<comment type="caution">
    <text evidence="5">The sequence shown here is derived from an EMBL/GenBank/DDBJ whole genome shotgun (WGS) entry which is preliminary data.</text>
</comment>
<feature type="repeat" description="WD" evidence="3">
    <location>
        <begin position="112"/>
        <end position="153"/>
    </location>
</feature>
<evidence type="ECO:0000313" key="6">
    <source>
        <dbReference type="Proteomes" id="UP000663827"/>
    </source>
</evidence>
<dbReference type="Gene3D" id="2.130.10.10">
    <property type="entry name" value="YVTN repeat-like/Quinoprotein amine dehydrogenase"/>
    <property type="match status" value="3"/>
</dbReference>
<sequence>MLVSGSFDRTIRIWDINAGLQKGGPLLGHNGNVNSVKFSSSGNLIASGSEDRTIRLWDSQSEAAAIGSFQGHTNWVSSVAFSPDSTLLVSGSFDETIRIWDVKRGQTIVRPLLGHSGRVRSVAISPDASFIASGSDDCSLRLWDLRSGNMIGKPYHGHTKCVNSVAFSPNSAHIASGASDSTVCVWDMRTGRLFTTPFEEHSDWVSSVVFSPCGTRIASGAQDKKVMIWSVLDDTSETSDGLAESGTDSSSPATANIDLVGSHMSIRDMFSRLLRHGCRDLTPQMDSNQDTAVIRNGGGFGDIWIGKLHNGTSVAIKAWRQSFIEQCDYKALKRATREVYTWSKIRHTNIHQLMGVIIFRDHYLGMVSEWMENGNLHEYMRKNPELDRYQMCLQVTSGLTYMHQCNAVHGDLKSLNVLVSSDGVAKLTDFGLSTMAAASLVFSETNNVQVGSTRWTAPELLSAELPKTTKMSDVYALGMVCTRMKEEYWC</sequence>
<dbReference type="Proteomes" id="UP000663827">
    <property type="component" value="Unassembled WGS sequence"/>
</dbReference>
<evidence type="ECO:0000256" key="1">
    <source>
        <dbReference type="ARBA" id="ARBA00022574"/>
    </source>
</evidence>
<feature type="repeat" description="WD" evidence="3">
    <location>
        <begin position="198"/>
        <end position="239"/>
    </location>
</feature>
<keyword evidence="2" id="KW-0677">Repeat</keyword>
<dbReference type="PROSITE" id="PS50082">
    <property type="entry name" value="WD_REPEATS_2"/>
    <property type="match status" value="6"/>
</dbReference>
<dbReference type="PROSITE" id="PS50011">
    <property type="entry name" value="PROTEIN_KINASE_DOM"/>
    <property type="match status" value="1"/>
</dbReference>
<evidence type="ECO:0000256" key="2">
    <source>
        <dbReference type="ARBA" id="ARBA00022737"/>
    </source>
</evidence>
<feature type="repeat" description="WD" evidence="3">
    <location>
        <begin position="155"/>
        <end position="196"/>
    </location>
</feature>
<dbReference type="PROSITE" id="PS50294">
    <property type="entry name" value="WD_REPEATS_REGION"/>
    <property type="match status" value="6"/>
</dbReference>
<dbReference type="AlphaFoldDB" id="A0A8H3DWQ6"/>
<dbReference type="InterPro" id="IPR001245">
    <property type="entry name" value="Ser-Thr/Tyr_kinase_cat_dom"/>
</dbReference>
<dbReference type="Pfam" id="PF07714">
    <property type="entry name" value="PK_Tyr_Ser-Thr"/>
    <property type="match status" value="1"/>
</dbReference>
<feature type="repeat" description="WD" evidence="3">
    <location>
        <begin position="26"/>
        <end position="58"/>
    </location>
</feature>
<dbReference type="GO" id="GO:0005634">
    <property type="term" value="C:nucleus"/>
    <property type="evidence" value="ECO:0007669"/>
    <property type="project" value="TreeGrafter"/>
</dbReference>
<dbReference type="EMBL" id="CAJNJQ010001073">
    <property type="protein sequence ID" value="CAE7117881.1"/>
    <property type="molecule type" value="Genomic_DNA"/>
</dbReference>
<dbReference type="SMART" id="SM00320">
    <property type="entry name" value="WD40"/>
    <property type="match status" value="5"/>
</dbReference>
<evidence type="ECO:0000256" key="3">
    <source>
        <dbReference type="PROSITE-ProRule" id="PRU00221"/>
    </source>
</evidence>
<dbReference type="SMART" id="SM00220">
    <property type="entry name" value="S_TKc"/>
    <property type="match status" value="1"/>
</dbReference>
<keyword evidence="1 3" id="KW-0853">WD repeat</keyword>
<dbReference type="Pfam" id="PF00400">
    <property type="entry name" value="WD40"/>
    <property type="match status" value="6"/>
</dbReference>
<dbReference type="InterPro" id="IPR036322">
    <property type="entry name" value="WD40_repeat_dom_sf"/>
</dbReference>
<accession>A0A8H3DWQ6</accession>
<dbReference type="InterPro" id="IPR011009">
    <property type="entry name" value="Kinase-like_dom_sf"/>
</dbReference>
<name>A0A8H3DWQ6_9AGAM</name>
<feature type="domain" description="Protein kinase" evidence="4">
    <location>
        <begin position="289"/>
        <end position="490"/>
    </location>
</feature>
<dbReference type="PRINTS" id="PR00320">
    <property type="entry name" value="GPROTEINBRPT"/>
</dbReference>
<reference evidence="5" key="1">
    <citation type="submission" date="2021-01" db="EMBL/GenBank/DDBJ databases">
        <authorList>
            <person name="Kaushik A."/>
        </authorList>
    </citation>
    <scope>NUCLEOTIDE SEQUENCE</scope>
    <source>
        <strain evidence="5">AG5</strain>
    </source>
</reference>
<dbReference type="PANTHER" id="PTHR22847">
    <property type="entry name" value="WD40 REPEAT PROTEIN"/>
    <property type="match status" value="1"/>
</dbReference>
<gene>
    <name evidence="5" type="ORF">RDB_LOCUS53714</name>
</gene>
<dbReference type="SUPFAM" id="SSF56112">
    <property type="entry name" value="Protein kinase-like (PK-like)"/>
    <property type="match status" value="1"/>
</dbReference>
<dbReference type="GO" id="GO:0004672">
    <property type="term" value="F:protein kinase activity"/>
    <property type="evidence" value="ECO:0007669"/>
    <property type="project" value="InterPro"/>
</dbReference>
<dbReference type="InterPro" id="IPR000719">
    <property type="entry name" value="Prot_kinase_dom"/>
</dbReference>